<dbReference type="Proteomes" id="UP000237441">
    <property type="component" value="Unassembled WGS sequence"/>
</dbReference>
<dbReference type="InterPro" id="IPR007111">
    <property type="entry name" value="NACHT_NTPase"/>
</dbReference>
<dbReference type="InterPro" id="IPR029058">
    <property type="entry name" value="AB_hydrolase_fold"/>
</dbReference>
<evidence type="ECO:0000313" key="4">
    <source>
        <dbReference type="Proteomes" id="UP000237441"/>
    </source>
</evidence>
<keyword evidence="1" id="KW-0677">Repeat</keyword>
<proteinExistence type="predicted"/>
<feature type="domain" description="NACHT" evidence="2">
    <location>
        <begin position="242"/>
        <end position="392"/>
    </location>
</feature>
<dbReference type="InterPro" id="IPR056884">
    <property type="entry name" value="NPHP3-like_N"/>
</dbReference>
<sequence>MIFVAHSLGGLITKKAMSLSESAAVEHLRQIERDTIAIAFFGTPHRGSNLAPFAKLVANFFQASGKRVNSDILEVLKRDSQVLAGVERDFVNWVARKGQNFQVSCFFETEELPGVGMIVKAESAKFGHWPQQGVRANHMDMVKFSSAEIDGFQRIVEELQRWTEELDQKRGLNRLQNQSRETISSAIDACISMRGLQKNAILALSTSTKLAEIFSDAQLEASTKWFTKSPEFQTWREGGGFSLLWLSGPPRSGKSTLMSHVLEQLPHYIEPSKSWDVAAILNCRLARSENQLLMSLISQLAKNDPRSRIGLPELQEAVSQIEQWSERRLTNYLRVLLRSCISGVNERETILLIDGLDELGFEDRGSFLDHLLMLGDQLKSKAVIRILISSRPKIDIANHLSTYPNIRADKERDDCLKSLYFEEWDARHAMIEEAEGGQWLSTHQDYSMWRNSARSDFLWLEGKPGNGKSTLTKRIGRNIREEHHSSLFGSPREDVENACTFLGKNTIVAVFHYSFRGGCTKTSHELMLRSLVYQIWRADPRLFSLLQGRYRQLKGDSRFVVAGKNSMWTYDDLKAALLSLHKIDFSIDIFVVVDGLDKSDNEMRDDVLKFLPALSAQSSKCIFKILVASRPETTINTVLMQSRHIKLEEVNKKTYNWQSTEVLIASHLYVQETESLQTASQISIATLWRTLKEFSYGSHLYWRVWNGA</sequence>
<evidence type="ECO:0000259" key="2">
    <source>
        <dbReference type="PROSITE" id="PS50837"/>
    </source>
</evidence>
<dbReference type="PANTHER" id="PTHR10039">
    <property type="entry name" value="AMELOGENIN"/>
    <property type="match status" value="1"/>
</dbReference>
<evidence type="ECO:0000256" key="1">
    <source>
        <dbReference type="ARBA" id="ARBA00022737"/>
    </source>
</evidence>
<dbReference type="PROSITE" id="PS50837">
    <property type="entry name" value="NACHT"/>
    <property type="match status" value="1"/>
</dbReference>
<dbReference type="SUPFAM" id="SSF52540">
    <property type="entry name" value="P-loop containing nucleoside triphosphate hydrolases"/>
    <property type="match status" value="1"/>
</dbReference>
<protein>
    <recommendedName>
        <fullName evidence="2">NACHT domain-containing protein</fullName>
    </recommendedName>
</protein>
<evidence type="ECO:0000313" key="3">
    <source>
        <dbReference type="EMBL" id="PQK08956.1"/>
    </source>
</evidence>
<comment type="caution">
    <text evidence="3">The sequence shown here is derived from an EMBL/GenBank/DDBJ whole genome shotgun (WGS) entry which is preliminary data.</text>
</comment>
<dbReference type="OrthoDB" id="427518at2759"/>
<name>A0A2S7XYH3_BEABA</name>
<reference evidence="3 4" key="1">
    <citation type="submission" date="2016-07" db="EMBL/GenBank/DDBJ databases">
        <title>Comparative genomics of the entomopathogenic fungus Beauveria bassiana.</title>
        <authorList>
            <person name="Valero Jimenez C.A."/>
            <person name="Zwaan B.J."/>
            <person name="Van Kan J.A."/>
            <person name="Takken W."/>
            <person name="Debets A.J."/>
            <person name="Schoustra S.E."/>
            <person name="Koenraadt C.J."/>
        </authorList>
    </citation>
    <scope>NUCLEOTIDE SEQUENCE [LARGE SCALE GENOMIC DNA]</scope>
    <source>
        <strain evidence="3 4">ARSEF 8028</strain>
    </source>
</reference>
<dbReference type="Gene3D" id="3.40.50.300">
    <property type="entry name" value="P-loop containing nucleotide triphosphate hydrolases"/>
    <property type="match status" value="2"/>
</dbReference>
<dbReference type="EMBL" id="JRHA01000001">
    <property type="protein sequence ID" value="PQK08956.1"/>
    <property type="molecule type" value="Genomic_DNA"/>
</dbReference>
<dbReference type="SUPFAM" id="SSF53474">
    <property type="entry name" value="alpha/beta-Hydrolases"/>
    <property type="match status" value="1"/>
</dbReference>
<dbReference type="InterPro" id="IPR027417">
    <property type="entry name" value="P-loop_NTPase"/>
</dbReference>
<accession>A0A2S7XYH3</accession>
<dbReference type="Gene3D" id="3.40.50.1820">
    <property type="entry name" value="alpha/beta hydrolase"/>
    <property type="match status" value="1"/>
</dbReference>
<gene>
    <name evidence="3" type="ORF">BB8028_0001g10270</name>
</gene>
<dbReference type="PANTHER" id="PTHR10039:SF5">
    <property type="entry name" value="NACHT DOMAIN-CONTAINING PROTEIN"/>
    <property type="match status" value="1"/>
</dbReference>
<dbReference type="Pfam" id="PF24883">
    <property type="entry name" value="NPHP3_N"/>
    <property type="match status" value="2"/>
</dbReference>
<organism evidence="3 4">
    <name type="scientific">Beauveria bassiana</name>
    <name type="common">White muscardine disease fungus</name>
    <name type="synonym">Tritirachium shiotae</name>
    <dbReference type="NCBI Taxonomy" id="176275"/>
    <lineage>
        <taxon>Eukaryota</taxon>
        <taxon>Fungi</taxon>
        <taxon>Dikarya</taxon>
        <taxon>Ascomycota</taxon>
        <taxon>Pezizomycotina</taxon>
        <taxon>Sordariomycetes</taxon>
        <taxon>Hypocreomycetidae</taxon>
        <taxon>Hypocreales</taxon>
        <taxon>Cordycipitaceae</taxon>
        <taxon>Beauveria</taxon>
    </lineage>
</organism>
<dbReference type="AlphaFoldDB" id="A0A2S7XYH3"/>